<dbReference type="SUPFAM" id="SSF48452">
    <property type="entry name" value="TPR-like"/>
    <property type="match status" value="1"/>
</dbReference>
<sequence length="291" mass="32394">MSTRGDQLAADAEKLALKKPLFGKTKAQQQASDKYVQAGNAYKIDHCWKRAGECHMKATEILIHIKENNTASEQAIEAAKCFAKDPEAVNETVDAYQQASKLLLENERKTFDAGQALVEAGNVLISADRADEGIAILEKAVGIFKKTSDSSANIAKNYEKLGDILTEKKQYLKAVEFYQNVVDIRLGNAITQGAATMVFFKAVLAYLQLNDIVGARKMLDEHLQKNPVYRNDFHYKFLVNVIQKMDDHDQEGFDEVTSTFGRQCTVDAWTRARLDGMRAFVGGDEAVNDLC</sequence>
<accession>A0A1J4K0R6</accession>
<dbReference type="GeneID" id="94840387"/>
<evidence type="ECO:0000256" key="4">
    <source>
        <dbReference type="PROSITE-ProRule" id="PRU00339"/>
    </source>
</evidence>
<evidence type="ECO:0000256" key="2">
    <source>
        <dbReference type="ARBA" id="ARBA00022448"/>
    </source>
</evidence>
<evidence type="ECO:0000256" key="1">
    <source>
        <dbReference type="ARBA" id="ARBA00010050"/>
    </source>
</evidence>
<dbReference type="Proteomes" id="UP000179807">
    <property type="component" value="Unassembled WGS sequence"/>
</dbReference>
<dbReference type="Gene3D" id="1.25.40.10">
    <property type="entry name" value="Tetratricopeptide repeat domain"/>
    <property type="match status" value="1"/>
</dbReference>
<keyword evidence="4" id="KW-0802">TPR repeat</keyword>
<dbReference type="InterPro" id="IPR019734">
    <property type="entry name" value="TPR_rpt"/>
</dbReference>
<comment type="caution">
    <text evidence="5">The sequence shown here is derived from an EMBL/GenBank/DDBJ whole genome shotgun (WGS) entry which is preliminary data.</text>
</comment>
<dbReference type="GO" id="GO:0006886">
    <property type="term" value="P:intracellular protein transport"/>
    <property type="evidence" value="ECO:0007669"/>
    <property type="project" value="InterPro"/>
</dbReference>
<evidence type="ECO:0000256" key="3">
    <source>
        <dbReference type="ARBA" id="ARBA00022927"/>
    </source>
</evidence>
<dbReference type="OrthoDB" id="9984275at2759"/>
<dbReference type="AlphaFoldDB" id="A0A1J4K0R6"/>
<protein>
    <submittedName>
        <fullName evidence="5">Alpha-soluble NSF attachment protein</fullName>
    </submittedName>
</protein>
<keyword evidence="3" id="KW-0653">Protein transport</keyword>
<proteinExistence type="inferred from homology"/>
<dbReference type="InterPro" id="IPR000744">
    <property type="entry name" value="NSF_attach"/>
</dbReference>
<comment type="similarity">
    <text evidence="1">Belongs to the SNAP family.</text>
</comment>
<keyword evidence="6" id="KW-1185">Reference proteome</keyword>
<feature type="repeat" description="TPR" evidence="4">
    <location>
        <begin position="155"/>
        <end position="188"/>
    </location>
</feature>
<dbReference type="EMBL" id="MLAK01000780">
    <property type="protein sequence ID" value="OHT04843.1"/>
    <property type="molecule type" value="Genomic_DNA"/>
</dbReference>
<dbReference type="PANTHER" id="PTHR13768:SF8">
    <property type="entry name" value="ALPHA-SOLUBLE NSF ATTACHMENT PROTEIN"/>
    <property type="match status" value="1"/>
</dbReference>
<reference evidence="5" key="1">
    <citation type="submission" date="2016-10" db="EMBL/GenBank/DDBJ databases">
        <authorList>
            <person name="Benchimol M."/>
            <person name="Almeida L.G."/>
            <person name="Vasconcelos A.T."/>
            <person name="Perreira-Neves A."/>
            <person name="Rosa I.A."/>
            <person name="Tasca T."/>
            <person name="Bogo M.R."/>
            <person name="de Souza W."/>
        </authorList>
    </citation>
    <scope>NUCLEOTIDE SEQUENCE [LARGE SCALE GENOMIC DNA]</scope>
    <source>
        <strain evidence="5">K</strain>
    </source>
</reference>
<name>A0A1J4K0R6_9EUKA</name>
<dbReference type="RefSeq" id="XP_068357979.1">
    <property type="nucleotide sequence ID" value="XM_068505683.1"/>
</dbReference>
<evidence type="ECO:0000313" key="6">
    <source>
        <dbReference type="Proteomes" id="UP000179807"/>
    </source>
</evidence>
<dbReference type="InterPro" id="IPR011990">
    <property type="entry name" value="TPR-like_helical_dom_sf"/>
</dbReference>
<evidence type="ECO:0000313" key="5">
    <source>
        <dbReference type="EMBL" id="OHT04843.1"/>
    </source>
</evidence>
<dbReference type="GO" id="GO:0031201">
    <property type="term" value="C:SNARE complex"/>
    <property type="evidence" value="ECO:0007669"/>
    <property type="project" value="TreeGrafter"/>
</dbReference>
<gene>
    <name evidence="5" type="ORF">TRFO_27646</name>
</gene>
<dbReference type="GO" id="GO:0019905">
    <property type="term" value="F:syntaxin binding"/>
    <property type="evidence" value="ECO:0007669"/>
    <property type="project" value="TreeGrafter"/>
</dbReference>
<dbReference type="PRINTS" id="PR00448">
    <property type="entry name" value="NSFATTACHMNT"/>
</dbReference>
<organism evidence="5 6">
    <name type="scientific">Tritrichomonas foetus</name>
    <dbReference type="NCBI Taxonomy" id="1144522"/>
    <lineage>
        <taxon>Eukaryota</taxon>
        <taxon>Metamonada</taxon>
        <taxon>Parabasalia</taxon>
        <taxon>Tritrichomonadida</taxon>
        <taxon>Tritrichomonadidae</taxon>
        <taxon>Tritrichomonas</taxon>
    </lineage>
</organism>
<dbReference type="GO" id="GO:0005774">
    <property type="term" value="C:vacuolar membrane"/>
    <property type="evidence" value="ECO:0007669"/>
    <property type="project" value="TreeGrafter"/>
</dbReference>
<dbReference type="Pfam" id="PF14938">
    <property type="entry name" value="SNAP"/>
    <property type="match status" value="1"/>
</dbReference>
<keyword evidence="2" id="KW-0813">Transport</keyword>
<dbReference type="GO" id="GO:0005483">
    <property type="term" value="F:soluble NSF attachment protein activity"/>
    <property type="evidence" value="ECO:0007669"/>
    <property type="project" value="TreeGrafter"/>
</dbReference>
<dbReference type="PANTHER" id="PTHR13768">
    <property type="entry name" value="SOLUBLE NSF ATTACHMENT PROTEIN SNAP"/>
    <property type="match status" value="1"/>
</dbReference>
<dbReference type="PROSITE" id="PS50005">
    <property type="entry name" value="TPR"/>
    <property type="match status" value="1"/>
</dbReference>
<dbReference type="GO" id="GO:0035494">
    <property type="term" value="P:SNARE complex disassembly"/>
    <property type="evidence" value="ECO:0007669"/>
    <property type="project" value="TreeGrafter"/>
</dbReference>
<dbReference type="VEuPathDB" id="TrichDB:TRFO_27646"/>